<dbReference type="InterPro" id="IPR014044">
    <property type="entry name" value="CAP_dom"/>
</dbReference>
<keyword evidence="4" id="KW-1185">Reference proteome</keyword>
<dbReference type="EMBL" id="JAHQIW010001325">
    <property type="protein sequence ID" value="KAJ1352194.1"/>
    <property type="molecule type" value="Genomic_DNA"/>
</dbReference>
<keyword evidence="1" id="KW-0732">Signal</keyword>
<evidence type="ECO:0000313" key="4">
    <source>
        <dbReference type="Proteomes" id="UP001196413"/>
    </source>
</evidence>
<dbReference type="CDD" id="cd05380">
    <property type="entry name" value="CAP_euk"/>
    <property type="match status" value="1"/>
</dbReference>
<gene>
    <name evidence="3" type="ORF">KIN20_008395</name>
</gene>
<organism evidence="3 4">
    <name type="scientific">Parelaphostrongylus tenuis</name>
    <name type="common">Meningeal worm</name>
    <dbReference type="NCBI Taxonomy" id="148309"/>
    <lineage>
        <taxon>Eukaryota</taxon>
        <taxon>Metazoa</taxon>
        <taxon>Ecdysozoa</taxon>
        <taxon>Nematoda</taxon>
        <taxon>Chromadorea</taxon>
        <taxon>Rhabditida</taxon>
        <taxon>Rhabditina</taxon>
        <taxon>Rhabditomorpha</taxon>
        <taxon>Strongyloidea</taxon>
        <taxon>Metastrongylidae</taxon>
        <taxon>Parelaphostrongylus</taxon>
    </lineage>
</organism>
<dbReference type="Pfam" id="PF00188">
    <property type="entry name" value="CAP"/>
    <property type="match status" value="1"/>
</dbReference>
<protein>
    <recommendedName>
        <fullName evidence="2">SCP domain-containing protein</fullName>
    </recommendedName>
</protein>
<evidence type="ECO:0000256" key="1">
    <source>
        <dbReference type="SAM" id="SignalP"/>
    </source>
</evidence>
<comment type="caution">
    <text evidence="3">The sequence shown here is derived from an EMBL/GenBank/DDBJ whole genome shotgun (WGS) entry which is preliminary data.</text>
</comment>
<dbReference type="Gene3D" id="3.40.33.10">
    <property type="entry name" value="CAP"/>
    <property type="match status" value="1"/>
</dbReference>
<feature type="domain" description="SCP" evidence="2">
    <location>
        <begin position="33"/>
        <end position="186"/>
    </location>
</feature>
<feature type="chain" id="PRO_5042002870" description="SCP domain-containing protein" evidence="1">
    <location>
        <begin position="20"/>
        <end position="218"/>
    </location>
</feature>
<sequence>MRTFVALLILISELQSGICQSEQNCIGTTMTSRDRADAELLHNEKRERLAYGFIRNYTRSNNMSYLFYNCALETSAYEIAKSCERKNQLGFHHAGSNIAFFDDRDYYPDPSIALYDAIDRWWETGSLYDAPKNIIPSVDDKSRAPFFQMANGATTKFGCAYQWCNRTSHSPFVSFVCTYRQAYIAGVPLYTIGFPCDLCGGKESEKCRRRALCDNGAN</sequence>
<name>A0AAD5QJT6_PARTN</name>
<reference evidence="3" key="1">
    <citation type="submission" date="2021-06" db="EMBL/GenBank/DDBJ databases">
        <title>Parelaphostrongylus tenuis whole genome reference sequence.</title>
        <authorList>
            <person name="Garwood T.J."/>
            <person name="Larsen P.A."/>
            <person name="Fountain-Jones N.M."/>
            <person name="Garbe J.R."/>
            <person name="Macchietto M.G."/>
            <person name="Kania S.A."/>
            <person name="Gerhold R.W."/>
            <person name="Richards J.E."/>
            <person name="Wolf T.M."/>
        </authorList>
    </citation>
    <scope>NUCLEOTIDE SEQUENCE</scope>
    <source>
        <strain evidence="3">MNPRO001-30</strain>
        <tissue evidence="3">Meninges</tissue>
    </source>
</reference>
<accession>A0AAD5QJT6</accession>
<dbReference type="SUPFAM" id="SSF55797">
    <property type="entry name" value="PR-1-like"/>
    <property type="match status" value="1"/>
</dbReference>
<evidence type="ECO:0000313" key="3">
    <source>
        <dbReference type="EMBL" id="KAJ1352194.1"/>
    </source>
</evidence>
<evidence type="ECO:0000259" key="2">
    <source>
        <dbReference type="SMART" id="SM00198"/>
    </source>
</evidence>
<dbReference type="InterPro" id="IPR035940">
    <property type="entry name" value="CAP_sf"/>
</dbReference>
<dbReference type="Proteomes" id="UP001196413">
    <property type="component" value="Unassembled WGS sequence"/>
</dbReference>
<dbReference type="AlphaFoldDB" id="A0AAD5QJT6"/>
<dbReference type="SMART" id="SM00198">
    <property type="entry name" value="SCP"/>
    <property type="match status" value="1"/>
</dbReference>
<feature type="signal peptide" evidence="1">
    <location>
        <begin position="1"/>
        <end position="19"/>
    </location>
</feature>
<proteinExistence type="predicted"/>